<dbReference type="AlphaFoldDB" id="A0A395JIX7"/>
<protein>
    <recommendedName>
        <fullName evidence="4">Lipoprotein</fullName>
    </recommendedName>
</protein>
<evidence type="ECO:0000313" key="3">
    <source>
        <dbReference type="Proteomes" id="UP000253083"/>
    </source>
</evidence>
<dbReference type="Proteomes" id="UP000253083">
    <property type="component" value="Unassembled WGS sequence"/>
</dbReference>
<organism evidence="2 3">
    <name type="scientific">Arenicella xantha</name>
    <dbReference type="NCBI Taxonomy" id="644221"/>
    <lineage>
        <taxon>Bacteria</taxon>
        <taxon>Pseudomonadati</taxon>
        <taxon>Pseudomonadota</taxon>
        <taxon>Gammaproteobacteria</taxon>
        <taxon>Arenicellales</taxon>
        <taxon>Arenicellaceae</taxon>
        <taxon>Arenicella</taxon>
    </lineage>
</organism>
<accession>A0A395JIX7</accession>
<keyword evidence="3" id="KW-1185">Reference proteome</keyword>
<dbReference type="EMBL" id="QNRT01000002">
    <property type="protein sequence ID" value="RBP50736.1"/>
    <property type="molecule type" value="Genomic_DNA"/>
</dbReference>
<feature type="signal peptide" evidence="1">
    <location>
        <begin position="1"/>
        <end position="21"/>
    </location>
</feature>
<name>A0A395JIX7_9GAMM</name>
<proteinExistence type="predicted"/>
<dbReference type="InParanoid" id="A0A395JIX7"/>
<reference evidence="2 3" key="1">
    <citation type="submission" date="2018-06" db="EMBL/GenBank/DDBJ databases">
        <title>Genomic Encyclopedia of Type Strains, Phase IV (KMG-IV): sequencing the most valuable type-strain genomes for metagenomic binning, comparative biology and taxonomic classification.</title>
        <authorList>
            <person name="Goeker M."/>
        </authorList>
    </citation>
    <scope>NUCLEOTIDE SEQUENCE [LARGE SCALE GENOMIC DNA]</scope>
    <source>
        <strain evidence="2 3">DSM 24032</strain>
    </source>
</reference>
<dbReference type="PROSITE" id="PS51257">
    <property type="entry name" value="PROKAR_LIPOPROTEIN"/>
    <property type="match status" value="1"/>
</dbReference>
<gene>
    <name evidence="2" type="ORF">DFR28_102148</name>
</gene>
<keyword evidence="1" id="KW-0732">Signal</keyword>
<comment type="caution">
    <text evidence="2">The sequence shown here is derived from an EMBL/GenBank/DDBJ whole genome shotgun (WGS) entry which is preliminary data.</text>
</comment>
<evidence type="ECO:0008006" key="4">
    <source>
        <dbReference type="Google" id="ProtNLM"/>
    </source>
</evidence>
<evidence type="ECO:0000256" key="1">
    <source>
        <dbReference type="SAM" id="SignalP"/>
    </source>
</evidence>
<sequence length="222" mass="24892">MIKKLASLVVCSLLLASCSQANTMDSELSAEQISKMSSRDFDAKVTINIHDGDLKGEYVFERNPEVNREMFSISVERGPGYKDDVTKQGAIGIHMLQQTDGPFELKLLSKEFIGMIKVGNYPAREMKGKQKDRLIFTNKDSSTSWVKADGALQTLNDVEFTYVGEWLDIKGKNEARRVEGTYTDDVTFEYYDRAKLLATETVSVTVNFSGVQGYNALMSDHK</sequence>
<feature type="chain" id="PRO_5017349589" description="Lipoprotein" evidence="1">
    <location>
        <begin position="22"/>
        <end position="222"/>
    </location>
</feature>
<evidence type="ECO:0000313" key="2">
    <source>
        <dbReference type="EMBL" id="RBP50736.1"/>
    </source>
</evidence>